<dbReference type="InterPro" id="IPR010754">
    <property type="entry name" value="OPA3-like"/>
</dbReference>
<name>A0A1E3NZA2_WICAA</name>
<dbReference type="Pfam" id="PF07047">
    <property type="entry name" value="OPA3"/>
    <property type="match status" value="1"/>
</dbReference>
<evidence type="ECO:0000313" key="4">
    <source>
        <dbReference type="Proteomes" id="UP000094112"/>
    </source>
</evidence>
<dbReference type="GO" id="GO:0005739">
    <property type="term" value="C:mitochondrion"/>
    <property type="evidence" value="ECO:0007669"/>
    <property type="project" value="TreeGrafter"/>
</dbReference>
<evidence type="ECO:0000256" key="1">
    <source>
        <dbReference type="ARBA" id="ARBA00007584"/>
    </source>
</evidence>
<dbReference type="GeneID" id="30197989"/>
<keyword evidence="2" id="KW-0175">Coiled coil</keyword>
<dbReference type="RefSeq" id="XP_019037700.1">
    <property type="nucleotide sequence ID" value="XM_019180743.1"/>
</dbReference>
<dbReference type="GO" id="GO:0019216">
    <property type="term" value="P:regulation of lipid metabolic process"/>
    <property type="evidence" value="ECO:0007669"/>
    <property type="project" value="TreeGrafter"/>
</dbReference>
<dbReference type="Proteomes" id="UP000094112">
    <property type="component" value="Unassembled WGS sequence"/>
</dbReference>
<evidence type="ECO:0000256" key="2">
    <source>
        <dbReference type="ARBA" id="ARBA00023054"/>
    </source>
</evidence>
<dbReference type="OrthoDB" id="2129069at2759"/>
<reference evidence="3 4" key="1">
    <citation type="journal article" date="2016" name="Proc. Natl. Acad. Sci. U.S.A.">
        <title>Comparative genomics of biotechnologically important yeasts.</title>
        <authorList>
            <person name="Riley R."/>
            <person name="Haridas S."/>
            <person name="Wolfe K.H."/>
            <person name="Lopes M.R."/>
            <person name="Hittinger C.T."/>
            <person name="Goeker M."/>
            <person name="Salamov A.A."/>
            <person name="Wisecaver J.H."/>
            <person name="Long T.M."/>
            <person name="Calvey C.H."/>
            <person name="Aerts A.L."/>
            <person name="Barry K.W."/>
            <person name="Choi C."/>
            <person name="Clum A."/>
            <person name="Coughlan A.Y."/>
            <person name="Deshpande S."/>
            <person name="Douglass A.P."/>
            <person name="Hanson S.J."/>
            <person name="Klenk H.-P."/>
            <person name="LaButti K.M."/>
            <person name="Lapidus A."/>
            <person name="Lindquist E.A."/>
            <person name="Lipzen A.M."/>
            <person name="Meier-Kolthoff J.P."/>
            <person name="Ohm R.A."/>
            <person name="Otillar R.P."/>
            <person name="Pangilinan J.L."/>
            <person name="Peng Y."/>
            <person name="Rokas A."/>
            <person name="Rosa C.A."/>
            <person name="Scheuner C."/>
            <person name="Sibirny A.A."/>
            <person name="Slot J.C."/>
            <person name="Stielow J.B."/>
            <person name="Sun H."/>
            <person name="Kurtzman C.P."/>
            <person name="Blackwell M."/>
            <person name="Grigoriev I.V."/>
            <person name="Jeffries T.W."/>
        </authorList>
    </citation>
    <scope>NUCLEOTIDE SEQUENCE [LARGE SCALE GENOMIC DNA]</scope>
    <source>
        <strain evidence="4">ATCC 58044 / CBS 1984 / NCYC 433 / NRRL Y-366-8</strain>
    </source>
</reference>
<dbReference type="PANTHER" id="PTHR12499:SF0">
    <property type="entry name" value="OPTIC ATROPHY 3 PROTEIN"/>
    <property type="match status" value="1"/>
</dbReference>
<evidence type="ECO:0008006" key="5">
    <source>
        <dbReference type="Google" id="ProtNLM"/>
    </source>
</evidence>
<dbReference type="STRING" id="683960.A0A1E3NZA2"/>
<dbReference type="PANTHER" id="PTHR12499">
    <property type="entry name" value="OPTIC ATROPHY 3 PROTEIN OPA3"/>
    <property type="match status" value="1"/>
</dbReference>
<gene>
    <name evidence="3" type="ORF">WICANDRAFT_17454</name>
</gene>
<accession>A0A1E3NZA2</accession>
<feature type="non-terminal residue" evidence="3">
    <location>
        <position position="136"/>
    </location>
</feature>
<sequence>MSGIGLKLGSLFIRQISKPIANILKAQAKEHDTFKKACISIAQRLHRTDVNLRMKLMGEKGAKVRPLNDKKAIENGANFLSETFVFAVAGSIILFESYRQRQKELTRRETVADDIKTLQYEIQYLKRKLQQYNVRL</sequence>
<dbReference type="EMBL" id="KV454212">
    <property type="protein sequence ID" value="ODQ58493.1"/>
    <property type="molecule type" value="Genomic_DNA"/>
</dbReference>
<evidence type="ECO:0000313" key="3">
    <source>
        <dbReference type="EMBL" id="ODQ58493.1"/>
    </source>
</evidence>
<organism evidence="3 4">
    <name type="scientific">Wickerhamomyces anomalus (strain ATCC 58044 / CBS 1984 / NCYC 433 / NRRL Y-366-8)</name>
    <name type="common">Yeast</name>
    <name type="synonym">Hansenula anomala</name>
    <dbReference type="NCBI Taxonomy" id="683960"/>
    <lineage>
        <taxon>Eukaryota</taxon>
        <taxon>Fungi</taxon>
        <taxon>Dikarya</taxon>
        <taxon>Ascomycota</taxon>
        <taxon>Saccharomycotina</taxon>
        <taxon>Saccharomycetes</taxon>
        <taxon>Phaffomycetales</taxon>
        <taxon>Wickerhamomycetaceae</taxon>
        <taxon>Wickerhamomyces</taxon>
    </lineage>
</organism>
<protein>
    <recommendedName>
        <fullName evidence="5">OPA3-like protein</fullName>
    </recommendedName>
</protein>
<keyword evidence="4" id="KW-1185">Reference proteome</keyword>
<proteinExistence type="inferred from homology"/>
<comment type="similarity">
    <text evidence="1">Belongs to the OPA3 family.</text>
</comment>
<dbReference type="AlphaFoldDB" id="A0A1E3NZA2"/>